<dbReference type="InterPro" id="IPR052374">
    <property type="entry name" value="SERAC1"/>
</dbReference>
<dbReference type="Proteomes" id="UP000016931">
    <property type="component" value="Unassembled WGS sequence"/>
</dbReference>
<dbReference type="HOGENOM" id="CLU_000288_182_1_1"/>
<dbReference type="SUPFAM" id="SSF53474">
    <property type="entry name" value="alpha/beta-Hydrolases"/>
    <property type="match status" value="1"/>
</dbReference>
<name>M3CJ16_SPHMS</name>
<gene>
    <name evidence="1" type="ORF">SEPMUDRAFT_133013</name>
</gene>
<dbReference type="STRING" id="692275.M3CJ16"/>
<dbReference type="eggNOG" id="ENOG502SSYQ">
    <property type="taxonomic scope" value="Eukaryota"/>
</dbReference>
<protein>
    <recommendedName>
        <fullName evidence="3">DUF676 domain-containing protein</fullName>
    </recommendedName>
</protein>
<accession>M3CJ16</accession>
<keyword evidence="2" id="KW-1185">Reference proteome</keyword>
<organism evidence="1 2">
    <name type="scientific">Sphaerulina musiva (strain SO2202)</name>
    <name type="common">Poplar stem canker fungus</name>
    <name type="synonym">Septoria musiva</name>
    <dbReference type="NCBI Taxonomy" id="692275"/>
    <lineage>
        <taxon>Eukaryota</taxon>
        <taxon>Fungi</taxon>
        <taxon>Dikarya</taxon>
        <taxon>Ascomycota</taxon>
        <taxon>Pezizomycotina</taxon>
        <taxon>Dothideomycetes</taxon>
        <taxon>Dothideomycetidae</taxon>
        <taxon>Mycosphaerellales</taxon>
        <taxon>Mycosphaerellaceae</taxon>
        <taxon>Sphaerulina</taxon>
    </lineage>
</organism>
<dbReference type="PANTHER" id="PTHR48182">
    <property type="entry name" value="PROTEIN SERAC1"/>
    <property type="match status" value="1"/>
</dbReference>
<dbReference type="OMA" id="RTHFTIN"/>
<dbReference type="AlphaFoldDB" id="M3CJ16"/>
<dbReference type="RefSeq" id="XP_016761914.1">
    <property type="nucleotide sequence ID" value="XM_016902532.1"/>
</dbReference>
<evidence type="ECO:0000313" key="2">
    <source>
        <dbReference type="Proteomes" id="UP000016931"/>
    </source>
</evidence>
<reference evidence="1 2" key="1">
    <citation type="journal article" date="2012" name="PLoS Pathog.">
        <title>Diverse lifestyles and strategies of plant pathogenesis encoded in the genomes of eighteen Dothideomycetes fungi.</title>
        <authorList>
            <person name="Ohm R.A."/>
            <person name="Feau N."/>
            <person name="Henrissat B."/>
            <person name="Schoch C.L."/>
            <person name="Horwitz B.A."/>
            <person name="Barry K.W."/>
            <person name="Condon B.J."/>
            <person name="Copeland A.C."/>
            <person name="Dhillon B."/>
            <person name="Glaser F."/>
            <person name="Hesse C.N."/>
            <person name="Kosti I."/>
            <person name="LaButti K."/>
            <person name="Lindquist E.A."/>
            <person name="Lucas S."/>
            <person name="Salamov A.A."/>
            <person name="Bradshaw R.E."/>
            <person name="Ciuffetti L."/>
            <person name="Hamelin R.C."/>
            <person name="Kema G.H.J."/>
            <person name="Lawrence C."/>
            <person name="Scott J.A."/>
            <person name="Spatafora J.W."/>
            <person name="Turgeon B.G."/>
            <person name="de Wit P.J.G.M."/>
            <person name="Zhong S."/>
            <person name="Goodwin S.B."/>
            <person name="Grigoriev I.V."/>
        </authorList>
    </citation>
    <scope>NUCLEOTIDE SEQUENCE [LARGE SCALE GENOMIC DNA]</scope>
    <source>
        <strain evidence="1 2">SO2202</strain>
    </source>
</reference>
<evidence type="ECO:0008006" key="3">
    <source>
        <dbReference type="Google" id="ProtNLM"/>
    </source>
</evidence>
<sequence>MLPQTLPRARILQYGYQSAWFGTEAIQTRTTNIAERFGIAVGRERKKCPERPLIIIAQCFGGLVVLKAILKANESFGRNHHHNSSNSGNLLSSLAGILFFGTPFRGARGMSQVELLAAAREEYTDSEIYPEILQVLQPGNEYLQDLVDQFTRLRSTLPELRDCRIACFFELKASNVGRIVGGRERRDRMEFVVDESSGCLDRSEGTEKYSRDCSHFDMNKFGDANEEDYLTVADVLMDFARRN</sequence>
<proteinExistence type="predicted"/>
<evidence type="ECO:0000313" key="1">
    <source>
        <dbReference type="EMBL" id="EMF13793.1"/>
    </source>
</evidence>
<dbReference type="PANTHER" id="PTHR48182:SF3">
    <property type="entry name" value="DUF676 DOMAIN-CONTAINING PROTEIN"/>
    <property type="match status" value="1"/>
</dbReference>
<dbReference type="EMBL" id="KB456263">
    <property type="protein sequence ID" value="EMF13793.1"/>
    <property type="molecule type" value="Genomic_DNA"/>
</dbReference>
<dbReference type="InterPro" id="IPR029058">
    <property type="entry name" value="AB_hydrolase_fold"/>
</dbReference>
<dbReference type="GeneID" id="27899669"/>
<dbReference type="OrthoDB" id="443402at2759"/>